<protein>
    <recommendedName>
        <fullName evidence="1">NADPH-dependent reductive aminase-like C-terminal domain-containing protein</fullName>
    </recommendedName>
</protein>
<feature type="non-terminal residue" evidence="2">
    <location>
        <position position="1"/>
    </location>
</feature>
<keyword evidence="3" id="KW-1185">Reference proteome</keyword>
<dbReference type="Pfam" id="PF21761">
    <property type="entry name" value="RedAm-like_C"/>
    <property type="match status" value="1"/>
</dbReference>
<dbReference type="Proteomes" id="UP000780801">
    <property type="component" value="Unassembled WGS sequence"/>
</dbReference>
<dbReference type="OrthoDB" id="435038at2759"/>
<comment type="caution">
    <text evidence="2">The sequence shown here is derived from an EMBL/GenBank/DDBJ whole genome shotgun (WGS) entry which is preliminary data.</text>
</comment>
<accession>A0A9P6FRC8</accession>
<dbReference type="AlphaFoldDB" id="A0A9P6FRC8"/>
<dbReference type="InterPro" id="IPR048666">
    <property type="entry name" value="RedAm-like_C"/>
</dbReference>
<gene>
    <name evidence="2" type="ORF">BGW38_004405</name>
</gene>
<feature type="domain" description="NADPH-dependent reductive aminase-like C-terminal" evidence="1">
    <location>
        <begin position="126"/>
        <end position="168"/>
    </location>
</feature>
<evidence type="ECO:0000259" key="1">
    <source>
        <dbReference type="Pfam" id="PF21761"/>
    </source>
</evidence>
<organism evidence="2 3">
    <name type="scientific">Lunasporangiospora selenospora</name>
    <dbReference type="NCBI Taxonomy" id="979761"/>
    <lineage>
        <taxon>Eukaryota</taxon>
        <taxon>Fungi</taxon>
        <taxon>Fungi incertae sedis</taxon>
        <taxon>Mucoromycota</taxon>
        <taxon>Mortierellomycotina</taxon>
        <taxon>Mortierellomycetes</taxon>
        <taxon>Mortierellales</taxon>
        <taxon>Mortierellaceae</taxon>
        <taxon>Lunasporangiospora</taxon>
    </lineage>
</organism>
<dbReference type="EMBL" id="JAABOA010002818">
    <property type="protein sequence ID" value="KAF9579366.1"/>
    <property type="molecule type" value="Genomic_DNA"/>
</dbReference>
<proteinExistence type="predicted"/>
<sequence length="178" mass="19649">SSLRDRIVVNYTTGQPHHAITSSKLVIDNGGQYIHGAILHTPFAIGKDAYLIYSGPKDIYDSVLDIVKVLGHSKYYDEDYGTSSLLDSAFLASFYGLLAGFTHTASLIHASKRLPVRDFASLLVPNIIEIGDEQGVSGELIRPFQELMRRGIKHGHGNDEISSLVEFMISKDSKEKQN</sequence>
<reference evidence="2" key="1">
    <citation type="journal article" date="2020" name="Fungal Divers.">
        <title>Resolving the Mortierellaceae phylogeny through synthesis of multi-gene phylogenetics and phylogenomics.</title>
        <authorList>
            <person name="Vandepol N."/>
            <person name="Liber J."/>
            <person name="Desiro A."/>
            <person name="Na H."/>
            <person name="Kennedy M."/>
            <person name="Barry K."/>
            <person name="Grigoriev I.V."/>
            <person name="Miller A.N."/>
            <person name="O'Donnell K."/>
            <person name="Stajich J.E."/>
            <person name="Bonito G."/>
        </authorList>
    </citation>
    <scope>NUCLEOTIDE SEQUENCE</scope>
    <source>
        <strain evidence="2">KOD1015</strain>
    </source>
</reference>
<evidence type="ECO:0000313" key="3">
    <source>
        <dbReference type="Proteomes" id="UP000780801"/>
    </source>
</evidence>
<dbReference type="Gene3D" id="1.10.1040.10">
    <property type="entry name" value="N-(1-d-carboxylethyl)-l-norvaline Dehydrogenase, domain 2"/>
    <property type="match status" value="2"/>
</dbReference>
<name>A0A9P6FRC8_9FUNG</name>
<evidence type="ECO:0000313" key="2">
    <source>
        <dbReference type="EMBL" id="KAF9579366.1"/>
    </source>
</evidence>
<dbReference type="InterPro" id="IPR013328">
    <property type="entry name" value="6PGD_dom2"/>
</dbReference>